<dbReference type="AlphaFoldDB" id="A0A3P7QNL0"/>
<dbReference type="Proteomes" id="UP000281553">
    <property type="component" value="Unassembled WGS sequence"/>
</dbReference>
<keyword evidence="3" id="KW-1185">Reference proteome</keyword>
<dbReference type="EMBL" id="UYRU01083615">
    <property type="protein sequence ID" value="VDN33342.1"/>
    <property type="molecule type" value="Genomic_DNA"/>
</dbReference>
<accession>A0A3P7QNL0</accession>
<sequence length="302" mass="34227">MTLNVGKRACLEEWAGRVLKKDVSLIDIKNWSLYFELLDKAFERRPKGTFENNAESVIDRLNVGLRVNPKVFMDAAFKLPPSLHVDVVQMVKPLIEGNSVSLSSFDTLLSFPASLSSPECTRFDQLPSFPLTCPPASRPDRLSDLSTNKFDENSQPALSDSLPGFVTPFHRTLPSSVTKMRRYMTPDNIKLGAEFTSNGSPLCSLQNILESPQMAQKNLLVSKLDEIRSLKLKLAEQRDLCEELQNDNCRLEKSAVDSDRRIAELELRVRAKETELTDLRDEAEEAKFLRTEKENLEHQNSR</sequence>
<organism evidence="2 3">
    <name type="scientific">Dibothriocephalus latus</name>
    <name type="common">Fish tapeworm</name>
    <name type="synonym">Diphyllobothrium latum</name>
    <dbReference type="NCBI Taxonomy" id="60516"/>
    <lineage>
        <taxon>Eukaryota</taxon>
        <taxon>Metazoa</taxon>
        <taxon>Spiralia</taxon>
        <taxon>Lophotrochozoa</taxon>
        <taxon>Platyhelminthes</taxon>
        <taxon>Cestoda</taxon>
        <taxon>Eucestoda</taxon>
        <taxon>Diphyllobothriidea</taxon>
        <taxon>Diphyllobothriidae</taxon>
        <taxon>Dibothriocephalus</taxon>
    </lineage>
</organism>
<proteinExistence type="predicted"/>
<protein>
    <submittedName>
        <fullName evidence="2">Uncharacterized protein</fullName>
    </submittedName>
</protein>
<evidence type="ECO:0000256" key="1">
    <source>
        <dbReference type="SAM" id="Coils"/>
    </source>
</evidence>
<gene>
    <name evidence="2" type="ORF">DILT_LOCUS16211</name>
</gene>
<name>A0A3P7QNL0_DIBLA</name>
<keyword evidence="1" id="KW-0175">Coiled coil</keyword>
<evidence type="ECO:0000313" key="2">
    <source>
        <dbReference type="EMBL" id="VDN33342.1"/>
    </source>
</evidence>
<dbReference type="OrthoDB" id="6249200at2759"/>
<feature type="coiled-coil region" evidence="1">
    <location>
        <begin position="227"/>
        <end position="299"/>
    </location>
</feature>
<evidence type="ECO:0000313" key="3">
    <source>
        <dbReference type="Proteomes" id="UP000281553"/>
    </source>
</evidence>
<reference evidence="2 3" key="1">
    <citation type="submission" date="2018-11" db="EMBL/GenBank/DDBJ databases">
        <authorList>
            <consortium name="Pathogen Informatics"/>
        </authorList>
    </citation>
    <scope>NUCLEOTIDE SEQUENCE [LARGE SCALE GENOMIC DNA]</scope>
</reference>